<gene>
    <name evidence="2" type="ordered locus">TEQUI_0287</name>
</gene>
<sequence length="89" mass="9669">MSQRRRQEKAIKRIYGSGLASPTGRGGKARAGGGASVNSELLNHIKGLKEQVAVLDMSEIEQDKYKISLMKGSQALLSNPYKLKGRPLT</sequence>
<evidence type="ECO:0000256" key="1">
    <source>
        <dbReference type="SAM" id="MobiDB-lite"/>
    </source>
</evidence>
<accession>A0A654KFT0</accession>
<feature type="region of interest" description="Disordered" evidence="1">
    <location>
        <begin position="1"/>
        <end position="34"/>
    </location>
</feature>
<dbReference type="KEGG" id="teq:TEQUI_0287"/>
<evidence type="ECO:0000313" key="3">
    <source>
        <dbReference type="Proteomes" id="UP000007472"/>
    </source>
</evidence>
<organism evidence="2 3">
    <name type="scientific">Taylorella equigenitalis (strain MCE9)</name>
    <dbReference type="NCBI Taxonomy" id="937774"/>
    <lineage>
        <taxon>Bacteria</taxon>
        <taxon>Pseudomonadati</taxon>
        <taxon>Pseudomonadota</taxon>
        <taxon>Betaproteobacteria</taxon>
        <taxon>Burkholderiales</taxon>
        <taxon>Alcaligenaceae</taxon>
        <taxon>Taylorella</taxon>
    </lineage>
</organism>
<proteinExistence type="predicted"/>
<name>A0A654KFT0_TAYEM</name>
<dbReference type="EMBL" id="CP002456">
    <property type="protein sequence ID" value="ADU91235.1"/>
    <property type="molecule type" value="Genomic_DNA"/>
</dbReference>
<dbReference type="AlphaFoldDB" id="A0A654KFT0"/>
<feature type="compositionally biased region" description="Gly residues" evidence="1">
    <location>
        <begin position="24"/>
        <end position="34"/>
    </location>
</feature>
<dbReference type="Proteomes" id="UP000007472">
    <property type="component" value="Chromosome"/>
</dbReference>
<evidence type="ECO:0000313" key="2">
    <source>
        <dbReference type="EMBL" id="ADU91235.1"/>
    </source>
</evidence>
<reference evidence="2 3" key="1">
    <citation type="journal article" date="2011" name="J. Bacteriol.">
        <title>Genome sequence of Taylorella equigenitalis MCE9, the causative agent of contagious equine metritis.</title>
        <authorList>
            <person name="Hebert L."/>
            <person name="Moumen B."/>
            <person name="Duquesne F."/>
            <person name="Breuil M.F."/>
            <person name="Laugier C."/>
            <person name="Batto J.M."/>
            <person name="Renault P."/>
            <person name="Petry S."/>
        </authorList>
    </citation>
    <scope>NUCLEOTIDE SEQUENCE [LARGE SCALE GENOMIC DNA]</scope>
    <source>
        <strain evidence="2 3">MCE9</strain>
    </source>
</reference>
<protein>
    <submittedName>
        <fullName evidence="2">Uncharacterized protein</fullName>
    </submittedName>
</protein>